<keyword evidence="15" id="KW-0106">Calcium</keyword>
<sequence length="567" mass="62334">MMGFCQGQLKIGFYSETCPEAESIVRGFVQDVVLSNPNIAAVLLKLHFHDCFVEGCDGSILIENGPNAEKHAFGHQGVEGFEVIERAKVLLEDECGRVVSCADIVAMAARDAIALSNGPAYDVPTGRRDGEVSNVSLANDMPDVSDSIQQLRTKFFLKGLLDKDLVLLSGIYFSLPLSLAYACGGSDPAINPRFLSELKSLYPENGHVNVRLSIDRGSERTFDKQILQNIKDGFAVLESDSKLNDDIVTKSVIDSYVGFLNPILGPSFEADFVESIVKMGQIGVKTAFGDMSNKSSTSEPSFSWTTSDSKDEVGGGVEADSLDVDRQKTIARLTEIVIDKSNMLESGAVRTIVQRAESLEYIDVEEPSCSCRSLGILAGDDPGSVLTEDDMDIIRTLYGILDNVVLCAPKEHERADWDIPELINTESKPKCDDAVIRTQRVLAILAEKRSWKVLMAEGNLRPSTIWIHSTWNVPRTPYLLMKYLVSFVMIRRGIEILCGTQFLIPITDAECHFTAKSLSNMKFTMANPEEALKKQKEVMANRRTVALAKKKSVEAASKDKSIVPVVE</sequence>
<evidence type="ECO:0000256" key="11">
    <source>
        <dbReference type="ARBA" id="ARBA00023157"/>
    </source>
</evidence>
<dbReference type="Proteomes" id="UP001281410">
    <property type="component" value="Unassembled WGS sequence"/>
</dbReference>
<keyword evidence="5" id="KW-0964">Secreted</keyword>
<feature type="region of interest" description="Disordered" evidence="18">
    <location>
        <begin position="289"/>
        <end position="317"/>
    </location>
</feature>
<proteinExistence type="inferred from homology"/>
<dbReference type="InterPro" id="IPR033905">
    <property type="entry name" value="Secretory_peroxidase"/>
</dbReference>
<dbReference type="PANTHER" id="PTHR31235">
    <property type="entry name" value="PEROXIDASE 25-RELATED"/>
    <property type="match status" value="1"/>
</dbReference>
<comment type="caution">
    <text evidence="20">The sequence shown here is derived from an EMBL/GenBank/DDBJ whole genome shotgun (WGS) entry which is preliminary data.</text>
</comment>
<dbReference type="InterPro" id="IPR002016">
    <property type="entry name" value="Haem_peroxidase"/>
</dbReference>
<evidence type="ECO:0000256" key="18">
    <source>
        <dbReference type="SAM" id="MobiDB-lite"/>
    </source>
</evidence>
<dbReference type="PROSITE" id="PS50873">
    <property type="entry name" value="PEROXIDASE_4"/>
    <property type="match status" value="1"/>
</dbReference>
<feature type="binding site" evidence="15">
    <location>
        <position position="223"/>
    </location>
    <ligand>
        <name>Ca(2+)</name>
        <dbReference type="ChEBI" id="CHEBI:29108"/>
        <label>2</label>
    </ligand>
</feature>
<evidence type="ECO:0000256" key="6">
    <source>
        <dbReference type="ARBA" id="ARBA00022559"/>
    </source>
</evidence>
<comment type="cofactor">
    <cofactor evidence="2">
        <name>heme b</name>
        <dbReference type="ChEBI" id="CHEBI:60344"/>
    </cofactor>
</comment>
<dbReference type="GO" id="GO:0042744">
    <property type="term" value="P:hydrogen peroxide catabolic process"/>
    <property type="evidence" value="ECO:0007669"/>
    <property type="project" value="UniProtKB-KW"/>
</dbReference>
<comment type="function">
    <text evidence="3">Removal of H(2)O(2), oxidation of toxic reductants, biosynthesis and degradation of lignin, suberization, auxin catabolism, response to environmental stresses such as wounding, pathogen attack and oxidative stress. These functions might be dependent on each isozyme/isoform in each plant tissue.</text>
</comment>
<evidence type="ECO:0000313" key="21">
    <source>
        <dbReference type="Proteomes" id="UP001281410"/>
    </source>
</evidence>
<feature type="binding site" evidence="14">
    <location>
        <position position="142"/>
    </location>
    <ligand>
        <name>substrate</name>
    </ligand>
</feature>
<evidence type="ECO:0000256" key="2">
    <source>
        <dbReference type="ARBA" id="ARBA00001970"/>
    </source>
</evidence>
<evidence type="ECO:0000256" key="9">
    <source>
        <dbReference type="ARBA" id="ARBA00023002"/>
    </source>
</evidence>
<evidence type="ECO:0000256" key="10">
    <source>
        <dbReference type="ARBA" id="ARBA00023004"/>
    </source>
</evidence>
<feature type="binding site" evidence="15">
    <location>
        <position position="215"/>
    </location>
    <ligand>
        <name>Ca(2+)</name>
        <dbReference type="ChEBI" id="CHEBI:29108"/>
        <label>2</label>
    </ligand>
</feature>
<name>A0AAD9ZPB6_9ROSI</name>
<evidence type="ECO:0000256" key="17">
    <source>
        <dbReference type="RuleBase" id="RU004241"/>
    </source>
</evidence>
<dbReference type="PRINTS" id="PR00458">
    <property type="entry name" value="PEROXIDASE"/>
</dbReference>
<comment type="catalytic activity">
    <reaction evidence="1">
        <text>2 a phenolic donor + H2O2 = 2 a phenolic radical donor + 2 H2O</text>
        <dbReference type="Rhea" id="RHEA:56136"/>
        <dbReference type="ChEBI" id="CHEBI:15377"/>
        <dbReference type="ChEBI" id="CHEBI:16240"/>
        <dbReference type="ChEBI" id="CHEBI:139520"/>
        <dbReference type="ChEBI" id="CHEBI:139521"/>
        <dbReference type="EC" id="1.11.1.7"/>
    </reaction>
</comment>
<accession>A0AAD9ZPB6</accession>
<evidence type="ECO:0000256" key="16">
    <source>
        <dbReference type="PIRSR" id="PIRSR600823-5"/>
    </source>
</evidence>
<keyword evidence="7" id="KW-0349">Heme</keyword>
<evidence type="ECO:0000256" key="4">
    <source>
        <dbReference type="ARBA" id="ARBA00012313"/>
    </source>
</evidence>
<feature type="active site" description="Proton acceptor" evidence="13">
    <location>
        <position position="49"/>
    </location>
</feature>
<keyword evidence="12" id="KW-0376">Hydrogen peroxide</keyword>
<feature type="binding site" evidence="15">
    <location>
        <position position="69"/>
    </location>
    <ligand>
        <name>Ca(2+)</name>
        <dbReference type="ChEBI" id="CHEBI:29108"/>
        <label>1</label>
    </ligand>
</feature>
<keyword evidence="11 16" id="KW-1015">Disulfide bond</keyword>
<organism evidence="20 21">
    <name type="scientific">Dipteronia sinensis</name>
    <dbReference type="NCBI Taxonomy" id="43782"/>
    <lineage>
        <taxon>Eukaryota</taxon>
        <taxon>Viridiplantae</taxon>
        <taxon>Streptophyta</taxon>
        <taxon>Embryophyta</taxon>
        <taxon>Tracheophyta</taxon>
        <taxon>Spermatophyta</taxon>
        <taxon>Magnoliopsida</taxon>
        <taxon>eudicotyledons</taxon>
        <taxon>Gunneridae</taxon>
        <taxon>Pentapetalae</taxon>
        <taxon>rosids</taxon>
        <taxon>malvids</taxon>
        <taxon>Sapindales</taxon>
        <taxon>Sapindaceae</taxon>
        <taxon>Hippocastanoideae</taxon>
        <taxon>Acereae</taxon>
        <taxon>Dipteronia</taxon>
    </lineage>
</organism>
<dbReference type="PRINTS" id="PR00461">
    <property type="entry name" value="PLPEROXIDASE"/>
</dbReference>
<dbReference type="Gene3D" id="1.10.520.10">
    <property type="match status" value="1"/>
</dbReference>
<feature type="binding site" evidence="15">
    <location>
        <position position="59"/>
    </location>
    <ligand>
        <name>Ca(2+)</name>
        <dbReference type="ChEBI" id="CHEBI:29108"/>
        <label>1</label>
    </ligand>
</feature>
<dbReference type="InterPro" id="IPR000823">
    <property type="entry name" value="Peroxidase_pln"/>
</dbReference>
<dbReference type="GO" id="GO:0006979">
    <property type="term" value="P:response to oxidative stress"/>
    <property type="evidence" value="ECO:0007669"/>
    <property type="project" value="InterPro"/>
</dbReference>
<evidence type="ECO:0000256" key="7">
    <source>
        <dbReference type="ARBA" id="ARBA00022617"/>
    </source>
</evidence>
<evidence type="ECO:0000256" key="3">
    <source>
        <dbReference type="ARBA" id="ARBA00002322"/>
    </source>
</evidence>
<reference evidence="20" key="1">
    <citation type="journal article" date="2023" name="Plant J.">
        <title>Genome sequences and population genomics provide insights into the demographic history, inbreeding, and mutation load of two 'living fossil' tree species of Dipteronia.</title>
        <authorList>
            <person name="Feng Y."/>
            <person name="Comes H.P."/>
            <person name="Chen J."/>
            <person name="Zhu S."/>
            <person name="Lu R."/>
            <person name="Zhang X."/>
            <person name="Li P."/>
            <person name="Qiu J."/>
            <person name="Olsen K.M."/>
            <person name="Qiu Y."/>
        </authorList>
    </citation>
    <scope>NUCLEOTIDE SEQUENCE</scope>
    <source>
        <strain evidence="20">NBL</strain>
    </source>
</reference>
<dbReference type="GO" id="GO:0046872">
    <property type="term" value="F:metal ion binding"/>
    <property type="evidence" value="ECO:0007669"/>
    <property type="project" value="UniProtKB-KW"/>
</dbReference>
<protein>
    <recommendedName>
        <fullName evidence="4">peroxidase</fullName>
        <ecNumber evidence="4">1.11.1.7</ecNumber>
    </recommendedName>
</protein>
<dbReference type="AlphaFoldDB" id="A0AAD9ZPB6"/>
<dbReference type="FunFam" id="1.10.520.10:FF:000008">
    <property type="entry name" value="Peroxidase"/>
    <property type="match status" value="1"/>
</dbReference>
<dbReference type="GO" id="GO:0140825">
    <property type="term" value="F:lactoperoxidase activity"/>
    <property type="evidence" value="ECO:0007669"/>
    <property type="project" value="UniProtKB-EC"/>
</dbReference>
<evidence type="ECO:0000313" key="20">
    <source>
        <dbReference type="EMBL" id="KAK3184904.1"/>
    </source>
</evidence>
<evidence type="ECO:0000256" key="14">
    <source>
        <dbReference type="PIRSR" id="PIRSR600823-2"/>
    </source>
</evidence>
<feature type="disulfide bond" evidence="16">
    <location>
        <begin position="51"/>
        <end position="56"/>
    </location>
</feature>
<dbReference type="EC" id="1.11.1.7" evidence="4"/>
<comment type="similarity">
    <text evidence="17">Belongs to the peroxidase family.</text>
</comment>
<dbReference type="Gene3D" id="1.10.420.10">
    <property type="entry name" value="Peroxidase, domain 2"/>
    <property type="match status" value="1"/>
</dbReference>
<dbReference type="Pfam" id="PF00141">
    <property type="entry name" value="peroxidase"/>
    <property type="match status" value="1"/>
</dbReference>
<evidence type="ECO:0000256" key="5">
    <source>
        <dbReference type="ARBA" id="ARBA00022525"/>
    </source>
</evidence>
<feature type="binding site" evidence="15">
    <location>
        <position position="55"/>
    </location>
    <ligand>
        <name>Ca(2+)</name>
        <dbReference type="ChEBI" id="CHEBI:29108"/>
        <label>1</label>
    </ligand>
</feature>
<keyword evidence="6" id="KW-0575">Peroxidase</keyword>
<keyword evidence="9" id="KW-0560">Oxidoreductase</keyword>
<feature type="binding site" evidence="15">
    <location>
        <position position="57"/>
    </location>
    <ligand>
        <name>Ca(2+)</name>
        <dbReference type="ChEBI" id="CHEBI:29108"/>
        <label>1</label>
    </ligand>
</feature>
<feature type="compositionally biased region" description="Polar residues" evidence="18">
    <location>
        <begin position="292"/>
        <end position="307"/>
    </location>
</feature>
<evidence type="ECO:0000256" key="1">
    <source>
        <dbReference type="ARBA" id="ARBA00000189"/>
    </source>
</evidence>
<evidence type="ECO:0000256" key="13">
    <source>
        <dbReference type="PIRSR" id="PIRSR600823-1"/>
    </source>
</evidence>
<evidence type="ECO:0000256" key="12">
    <source>
        <dbReference type="ARBA" id="ARBA00023324"/>
    </source>
</evidence>
<dbReference type="InterPro" id="IPR010255">
    <property type="entry name" value="Haem_peroxidase_sf"/>
</dbReference>
<dbReference type="GO" id="GO:0020037">
    <property type="term" value="F:heme binding"/>
    <property type="evidence" value="ECO:0007669"/>
    <property type="project" value="InterPro"/>
</dbReference>
<dbReference type="CDD" id="cd00693">
    <property type="entry name" value="secretory_peroxidase"/>
    <property type="match status" value="1"/>
</dbReference>
<keyword evidence="10" id="KW-0408">Iron</keyword>
<dbReference type="EMBL" id="JANJYJ010000010">
    <property type="protein sequence ID" value="KAK3184904.1"/>
    <property type="molecule type" value="Genomic_DNA"/>
</dbReference>
<keyword evidence="8 15" id="KW-0479">Metal-binding</keyword>
<keyword evidence="21" id="KW-1185">Reference proteome</keyword>
<gene>
    <name evidence="20" type="ORF">Dsin_032190</name>
</gene>
<comment type="cofactor">
    <cofactor evidence="15">
        <name>Ca(2+)</name>
        <dbReference type="ChEBI" id="CHEBI:29108"/>
    </cofactor>
    <text evidence="15">Binds 2 calcium ions per subunit.</text>
</comment>
<evidence type="ECO:0000259" key="19">
    <source>
        <dbReference type="PROSITE" id="PS50873"/>
    </source>
</evidence>
<feature type="domain" description="Plant heme peroxidase family profile" evidence="19">
    <location>
        <begin position="8"/>
        <end position="290"/>
    </location>
</feature>
<feature type="binding site" evidence="15">
    <location>
        <position position="50"/>
    </location>
    <ligand>
        <name>Ca(2+)</name>
        <dbReference type="ChEBI" id="CHEBI:29108"/>
        <label>1</label>
    </ligand>
</feature>
<dbReference type="SUPFAM" id="SSF48113">
    <property type="entry name" value="Heme-dependent peroxidases"/>
    <property type="match status" value="1"/>
</dbReference>
<feature type="binding site" evidence="15">
    <location>
        <position position="53"/>
    </location>
    <ligand>
        <name>Ca(2+)</name>
        <dbReference type="ChEBI" id="CHEBI:29108"/>
        <label>1</label>
    </ligand>
</feature>
<evidence type="ECO:0000256" key="8">
    <source>
        <dbReference type="ARBA" id="ARBA00022723"/>
    </source>
</evidence>
<feature type="disulfide bond" evidence="16">
    <location>
        <begin position="18"/>
        <end position="95"/>
    </location>
</feature>
<evidence type="ECO:0000256" key="15">
    <source>
        <dbReference type="PIRSR" id="PIRSR600823-3"/>
    </source>
</evidence>